<dbReference type="VEuPathDB" id="FungiDB:A9K55_004665"/>
<reference evidence="3 4" key="1">
    <citation type="journal article" date="2017" name="BMC Genomics">
        <title>Chromosome level assembly and secondary metabolite potential of the parasitic fungus Cordyceps militaris.</title>
        <authorList>
            <person name="Kramer G.J."/>
            <person name="Nodwell J.R."/>
        </authorList>
    </citation>
    <scope>NUCLEOTIDE SEQUENCE [LARGE SCALE GENOMIC DNA]</scope>
    <source>
        <strain evidence="3 4">ATCC 34164</strain>
    </source>
</reference>
<name>A0A2H4SN10_CORMI</name>
<evidence type="ECO:0000256" key="1">
    <source>
        <dbReference type="SAM" id="MobiDB-lite"/>
    </source>
</evidence>
<evidence type="ECO:0000313" key="4">
    <source>
        <dbReference type="Proteomes" id="UP000323067"/>
    </source>
</evidence>
<dbReference type="OrthoDB" id="4869576at2759"/>
<protein>
    <submittedName>
        <fullName evidence="3">Uncharacterized protein</fullName>
    </submittedName>
</protein>
<organism evidence="3 4">
    <name type="scientific">Cordyceps militaris</name>
    <name type="common">Caterpillar fungus</name>
    <name type="synonym">Clavaria militaris</name>
    <dbReference type="NCBI Taxonomy" id="73501"/>
    <lineage>
        <taxon>Eukaryota</taxon>
        <taxon>Fungi</taxon>
        <taxon>Dikarya</taxon>
        <taxon>Ascomycota</taxon>
        <taxon>Pezizomycotina</taxon>
        <taxon>Sordariomycetes</taxon>
        <taxon>Hypocreomycetidae</taxon>
        <taxon>Hypocreales</taxon>
        <taxon>Cordycipitaceae</taxon>
        <taxon>Cordyceps</taxon>
    </lineage>
</organism>
<dbReference type="AlphaFoldDB" id="A0A2H4SN10"/>
<evidence type="ECO:0000256" key="2">
    <source>
        <dbReference type="SAM" id="Phobius"/>
    </source>
</evidence>
<evidence type="ECO:0000313" key="3">
    <source>
        <dbReference type="EMBL" id="ATY64496.1"/>
    </source>
</evidence>
<keyword evidence="2" id="KW-1133">Transmembrane helix</keyword>
<proteinExistence type="predicted"/>
<sequence>MSAINRSLEQSRLEIMILAIGVLVLVSLLGLIVFINLRFRPRGERKRQQNDYGYNQKPGPSSEKYKYRDTFLQSVRRRSISLADNAKREFASLTRRATLSVPVDATAIGPDVKPQPEHRRFRLVPSTNTEATNQEPVQDDHEYTRTASPGNDAGHDETGQKIVMI</sequence>
<feature type="transmembrane region" description="Helical" evidence="2">
    <location>
        <begin position="15"/>
        <end position="37"/>
    </location>
</feature>
<keyword evidence="2" id="KW-0812">Transmembrane</keyword>
<keyword evidence="2" id="KW-0472">Membrane</keyword>
<dbReference type="VEuPathDB" id="FungiDB:CCM_01669"/>
<accession>A0A2H4SN10</accession>
<feature type="compositionally biased region" description="Polar residues" evidence="1">
    <location>
        <begin position="127"/>
        <end position="136"/>
    </location>
</feature>
<dbReference type="Proteomes" id="UP000323067">
    <property type="component" value="Chromosome v"/>
</dbReference>
<gene>
    <name evidence="3" type="ORF">A9K55_004665</name>
</gene>
<feature type="region of interest" description="Disordered" evidence="1">
    <location>
        <begin position="45"/>
        <end position="66"/>
    </location>
</feature>
<feature type="region of interest" description="Disordered" evidence="1">
    <location>
        <begin position="127"/>
        <end position="165"/>
    </location>
</feature>
<dbReference type="EMBL" id="CP023325">
    <property type="protein sequence ID" value="ATY64496.1"/>
    <property type="molecule type" value="Genomic_DNA"/>
</dbReference>